<dbReference type="AlphaFoldDB" id="A0A7Y4JQT9"/>
<reference evidence="1 2" key="1">
    <citation type="submission" date="2020-05" db="EMBL/GenBank/DDBJ databases">
        <authorList>
            <person name="Whitworth D."/>
        </authorList>
    </citation>
    <scope>NUCLEOTIDE SEQUENCE [LARGE SCALE GENOMIC DNA]</scope>
    <source>
        <strain evidence="1 2">CA046A</strain>
    </source>
</reference>
<evidence type="ECO:0000313" key="1">
    <source>
        <dbReference type="EMBL" id="NOK09493.1"/>
    </source>
</evidence>
<protein>
    <submittedName>
        <fullName evidence="1">Uncharacterized protein</fullName>
    </submittedName>
</protein>
<evidence type="ECO:0000313" key="2">
    <source>
        <dbReference type="Proteomes" id="UP000528460"/>
    </source>
</evidence>
<dbReference type="EMBL" id="JABFJW010000063">
    <property type="protein sequence ID" value="NOK09493.1"/>
    <property type="molecule type" value="Genomic_DNA"/>
</dbReference>
<sequence length="126" mass="13840">MRWETLADAQAAPVGGAFYVGRVEEVGEDDVVATLWERPSGREASTALSVTDHLGGRKPPPGSLLRIWTWVELPGGDKQVPRIKVKIEEPRVTEEGRKQLLDIAESLKQRVPESLTLGTLEPTDEA</sequence>
<gene>
    <name evidence="1" type="ORF">HNS30_10670</name>
</gene>
<name>A0A7Y4JQT9_9BACT</name>
<accession>A0A7Y4JQT9</accession>
<dbReference type="Proteomes" id="UP000528460">
    <property type="component" value="Unassembled WGS sequence"/>
</dbReference>
<comment type="caution">
    <text evidence="1">The sequence shown here is derived from an EMBL/GenBank/DDBJ whole genome shotgun (WGS) entry which is preliminary data.</text>
</comment>
<dbReference type="RefSeq" id="WP_171413682.1">
    <property type="nucleotide sequence ID" value="NZ_JABFJW010000063.1"/>
</dbReference>
<proteinExistence type="predicted"/>
<organism evidence="1 2">
    <name type="scientific">Corallococcus exercitus</name>
    <dbReference type="NCBI Taxonomy" id="2316736"/>
    <lineage>
        <taxon>Bacteria</taxon>
        <taxon>Pseudomonadati</taxon>
        <taxon>Myxococcota</taxon>
        <taxon>Myxococcia</taxon>
        <taxon>Myxococcales</taxon>
        <taxon>Cystobacterineae</taxon>
        <taxon>Myxococcaceae</taxon>
        <taxon>Corallococcus</taxon>
    </lineage>
</organism>